<evidence type="ECO:0000313" key="3">
    <source>
        <dbReference type="Proteomes" id="UP001515480"/>
    </source>
</evidence>
<gene>
    <name evidence="2" type="ORF">AB1Y20_019982</name>
</gene>
<dbReference type="InterPro" id="IPR013083">
    <property type="entry name" value="Znf_RING/FYVE/PHD"/>
</dbReference>
<dbReference type="AlphaFoldDB" id="A0AB34JTW9"/>
<accession>A0AB34JTW9</accession>
<protein>
    <recommendedName>
        <fullName evidence="4">RING-type domain-containing protein</fullName>
    </recommendedName>
</protein>
<dbReference type="Gene3D" id="3.30.40.10">
    <property type="entry name" value="Zinc/RING finger domain, C3HC4 (zinc finger)"/>
    <property type="match status" value="1"/>
</dbReference>
<dbReference type="Proteomes" id="UP001515480">
    <property type="component" value="Unassembled WGS sequence"/>
</dbReference>
<name>A0AB34JTW9_PRYPA</name>
<comment type="caution">
    <text evidence="2">The sequence shown here is derived from an EMBL/GenBank/DDBJ whole genome shotgun (WGS) entry which is preliminary data.</text>
</comment>
<feature type="region of interest" description="Disordered" evidence="1">
    <location>
        <begin position="14"/>
        <end position="48"/>
    </location>
</feature>
<proteinExistence type="predicted"/>
<keyword evidence="3" id="KW-1185">Reference proteome</keyword>
<evidence type="ECO:0008006" key="4">
    <source>
        <dbReference type="Google" id="ProtNLM"/>
    </source>
</evidence>
<evidence type="ECO:0000313" key="2">
    <source>
        <dbReference type="EMBL" id="KAL1525110.1"/>
    </source>
</evidence>
<sequence>MGCGASVDKRIWGSRKRGKLPAPAPAPQAQPFPRDNIVTPPTGQRGESHGLITHPVNARQNLRIETAHAPAASRREAGLAVTPVGKQADEFRFFCPVCMMFYRSILELECCKQSVCSFCLSEYVQKRTASALASDHRKPVLPAGVACPQCATVNKTRSQLLKTLEAGDVPERAYVTSPKTSQQLEELTSRREQPASPLKRLLRRVLWRARQPAARAHPAAEVSVEWRRGGGEQHFIMHLLAGRP</sequence>
<evidence type="ECO:0000256" key="1">
    <source>
        <dbReference type="SAM" id="MobiDB-lite"/>
    </source>
</evidence>
<reference evidence="2 3" key="1">
    <citation type="journal article" date="2024" name="Science">
        <title>Giant polyketide synthase enzymes in the biosynthesis of giant marine polyether toxins.</title>
        <authorList>
            <person name="Fallon T.R."/>
            <person name="Shende V.V."/>
            <person name="Wierzbicki I.H."/>
            <person name="Pendleton A.L."/>
            <person name="Watervoot N.F."/>
            <person name="Auber R.P."/>
            <person name="Gonzalez D.J."/>
            <person name="Wisecaver J.H."/>
            <person name="Moore B.S."/>
        </authorList>
    </citation>
    <scope>NUCLEOTIDE SEQUENCE [LARGE SCALE GENOMIC DNA]</scope>
    <source>
        <strain evidence="2 3">12B1</strain>
    </source>
</reference>
<organism evidence="2 3">
    <name type="scientific">Prymnesium parvum</name>
    <name type="common">Toxic golden alga</name>
    <dbReference type="NCBI Taxonomy" id="97485"/>
    <lineage>
        <taxon>Eukaryota</taxon>
        <taxon>Haptista</taxon>
        <taxon>Haptophyta</taxon>
        <taxon>Prymnesiophyceae</taxon>
        <taxon>Prymnesiales</taxon>
        <taxon>Prymnesiaceae</taxon>
        <taxon>Prymnesium</taxon>
    </lineage>
</organism>
<dbReference type="EMBL" id="JBGBPQ010000004">
    <property type="protein sequence ID" value="KAL1525110.1"/>
    <property type="molecule type" value="Genomic_DNA"/>
</dbReference>